<dbReference type="EMBL" id="CP001392">
    <property type="protein sequence ID" value="ACM33303.1"/>
    <property type="molecule type" value="Genomic_DNA"/>
</dbReference>
<feature type="domain" description="Saccharopine dehydrogenase NADP binding" evidence="2">
    <location>
        <begin position="15"/>
        <end position="108"/>
    </location>
</feature>
<protein>
    <submittedName>
        <fullName evidence="4">Saccharopine dehydrogenase</fullName>
    </submittedName>
</protein>
<keyword evidence="1" id="KW-0560">Oxidoreductase</keyword>
<feature type="domain" description="Saccharopine dehydrogenase-like C-terminal" evidence="3">
    <location>
        <begin position="130"/>
        <end position="351"/>
    </location>
</feature>
<evidence type="ECO:0000259" key="2">
    <source>
        <dbReference type="Pfam" id="PF03435"/>
    </source>
</evidence>
<dbReference type="Gene3D" id="3.40.50.720">
    <property type="entry name" value="NAD(P)-binding Rossmann-like Domain"/>
    <property type="match status" value="1"/>
</dbReference>
<dbReference type="InterPro" id="IPR032095">
    <property type="entry name" value="Sacchrp_dh-like_C"/>
</dbReference>
<organism evidence="4 5">
    <name type="scientific">Acidovorax ebreus (strain TPSY)</name>
    <name type="common">Diaphorobacter sp. (strain TPSY)</name>
    <dbReference type="NCBI Taxonomy" id="535289"/>
    <lineage>
        <taxon>Bacteria</taxon>
        <taxon>Pseudomonadati</taxon>
        <taxon>Pseudomonadota</taxon>
        <taxon>Betaproteobacteria</taxon>
        <taxon>Burkholderiales</taxon>
        <taxon>Comamonadaceae</taxon>
        <taxon>Diaphorobacter</taxon>
    </lineage>
</organism>
<dbReference type="KEGG" id="dia:Dtpsy_1846"/>
<dbReference type="PANTHER" id="PTHR11133:SF22">
    <property type="entry name" value="ALPHA-AMINOADIPIC SEMIALDEHYDE SYNTHASE, MITOCHONDRIAL"/>
    <property type="match status" value="1"/>
</dbReference>
<dbReference type="GO" id="GO:0016491">
    <property type="term" value="F:oxidoreductase activity"/>
    <property type="evidence" value="ECO:0007669"/>
    <property type="project" value="UniProtKB-KW"/>
</dbReference>
<dbReference type="PANTHER" id="PTHR11133">
    <property type="entry name" value="SACCHAROPINE DEHYDROGENASE"/>
    <property type="match status" value="1"/>
</dbReference>
<reference evidence="4 5" key="1">
    <citation type="journal article" date="2010" name="J. Bacteriol.">
        <title>Completed genome sequence of the anaerobic iron-oxidizing bacterium Acidovorax ebreus strain TPSY.</title>
        <authorList>
            <person name="Byrne-Bailey K.G."/>
            <person name="Weber K.A."/>
            <person name="Chair A.H."/>
            <person name="Bose S."/>
            <person name="Knox T."/>
            <person name="Spanbauer T.L."/>
            <person name="Chertkov O."/>
            <person name="Coates J.D."/>
        </authorList>
    </citation>
    <scope>NUCLEOTIDE SEQUENCE [LARGE SCALE GENOMIC DNA]</scope>
    <source>
        <strain evidence="4 5">TPSY</strain>
    </source>
</reference>
<dbReference type="InterPro" id="IPR005097">
    <property type="entry name" value="Sacchrp_dh_NADP-bd"/>
</dbReference>
<accession>A0A9J9QCG9</accession>
<gene>
    <name evidence="4" type="ordered locus">Dtpsy_1846</name>
</gene>
<dbReference type="SUPFAM" id="SSF55347">
    <property type="entry name" value="Glyceraldehyde-3-phosphate dehydrogenase-like, C-terminal domain"/>
    <property type="match status" value="1"/>
</dbReference>
<dbReference type="Pfam" id="PF16653">
    <property type="entry name" value="Sacchrp_dh_C"/>
    <property type="match status" value="1"/>
</dbReference>
<sequence length="389" mass="41630">MTRLHPVNASHPHRVLILGAGHIGRAIALLLEDAGSYTLTVADRDAAALKRLQVHSAATLQVTDDAMLEAAIAGHHAVLNALPFHQAVPVATLCARHGVHYFDLTEDVASTRAIQALAEGARSAFMPQCGLAPGFIGVVGNALAQRLDRVEALQLRVGALPRYPQGALRYAMTWSTEGLINEYCNPCDAIVQGRRTSVPALDGLETLLIDGVEYEAFNTSGGLGTLPQTWEGRVRQLDYKSVRYPGHHAILQLLLHELRLRDRRDLLKELLDGAVPTTQQDVIVILASARGQRDGRLVQESYAAHILGASVRGQMLSAIQRTTAAGICAALDLVIAGQLPQAGFIGQEQIALEDFLANRFGRVYRVPGSEGDAGSAQAPLARSLQAVGA</sequence>
<keyword evidence="5" id="KW-1185">Reference proteome</keyword>
<evidence type="ECO:0000313" key="5">
    <source>
        <dbReference type="Proteomes" id="UP000000450"/>
    </source>
</evidence>
<dbReference type="AlphaFoldDB" id="A0A9J9QCG9"/>
<dbReference type="InterPro" id="IPR036291">
    <property type="entry name" value="NAD(P)-bd_dom_sf"/>
</dbReference>
<evidence type="ECO:0000256" key="1">
    <source>
        <dbReference type="ARBA" id="ARBA00023002"/>
    </source>
</evidence>
<name>A0A9J9QCG9_ACIET</name>
<dbReference type="Pfam" id="PF03435">
    <property type="entry name" value="Sacchrp_dh_NADP"/>
    <property type="match status" value="1"/>
</dbReference>
<dbReference type="InterPro" id="IPR051168">
    <property type="entry name" value="AASS"/>
</dbReference>
<evidence type="ECO:0000313" key="4">
    <source>
        <dbReference type="EMBL" id="ACM33303.1"/>
    </source>
</evidence>
<dbReference type="Proteomes" id="UP000000450">
    <property type="component" value="Chromosome"/>
</dbReference>
<dbReference type="SUPFAM" id="SSF51735">
    <property type="entry name" value="NAD(P)-binding Rossmann-fold domains"/>
    <property type="match status" value="1"/>
</dbReference>
<dbReference type="RefSeq" id="WP_015913369.1">
    <property type="nucleotide sequence ID" value="NC_011992.1"/>
</dbReference>
<dbReference type="Gene3D" id="3.30.360.10">
    <property type="entry name" value="Dihydrodipicolinate Reductase, domain 2"/>
    <property type="match status" value="1"/>
</dbReference>
<proteinExistence type="predicted"/>
<evidence type="ECO:0000259" key="3">
    <source>
        <dbReference type="Pfam" id="PF16653"/>
    </source>
</evidence>